<dbReference type="RefSeq" id="WP_021013510.1">
    <property type="nucleotide sequence ID" value="NZ_CP025084.1"/>
</dbReference>
<dbReference type="Proteomes" id="UP000017700">
    <property type="component" value="Chromosome"/>
</dbReference>
<evidence type="ECO:0000313" key="5">
    <source>
        <dbReference type="Proteomes" id="UP000017700"/>
    </source>
</evidence>
<dbReference type="InterPro" id="IPR027939">
    <property type="entry name" value="NMT1/THI5"/>
</dbReference>
<evidence type="ECO:0000313" key="4">
    <source>
        <dbReference type="EMBL" id="AUH03347.1"/>
    </source>
</evidence>
<dbReference type="AlphaFoldDB" id="A0A2I5T389"/>
<evidence type="ECO:0000313" key="3">
    <source>
        <dbReference type="EMBL" id="AUG99032.1"/>
    </source>
</evidence>
<reference evidence="4 5" key="1">
    <citation type="journal article" date="2013" name="Genome Announc.">
        <title>Draft genome sequence of Serratia sp. strain ATCC 39006, a model bacterium for analysis of the biosynthesis and regulation of prodigiosin, a carbapenem, and gas vesicles.</title>
        <authorList>
            <person name="Fineran P.C."/>
            <person name="Iglesias Cans M.C."/>
            <person name="Ramsay J.P."/>
            <person name="Wilf N.M."/>
            <person name="Cossyleon D."/>
            <person name="McNeil M.B."/>
            <person name="Williamson N.R."/>
            <person name="Monson R.E."/>
            <person name="Becher S.A."/>
            <person name="Stanton J.A."/>
            <person name="Brugger K."/>
            <person name="Brown S.D."/>
            <person name="Salmond G.P."/>
        </authorList>
    </citation>
    <scope>NUCLEOTIDE SEQUENCE [LARGE SCALE GENOMIC DNA]</scope>
    <source>
        <strain evidence="4">ATCC 39006</strain>
        <strain evidence="5">ATCC 39006 / SC 11482</strain>
    </source>
</reference>
<feature type="chain" id="PRO_5033308995" evidence="1">
    <location>
        <begin position="22"/>
        <end position="312"/>
    </location>
</feature>
<dbReference type="STRING" id="104623.Ser39006_00233"/>
<protein>
    <submittedName>
        <fullName evidence="4">Thiamine biosynthesis protein</fullName>
    </submittedName>
</protein>
<keyword evidence="1" id="KW-0732">Signal</keyword>
<dbReference type="EMBL" id="CP025085">
    <property type="protein sequence ID" value="AUG99032.1"/>
    <property type="molecule type" value="Genomic_DNA"/>
</dbReference>
<evidence type="ECO:0000256" key="1">
    <source>
        <dbReference type="SAM" id="SignalP"/>
    </source>
</evidence>
<reference evidence="3 6" key="3">
    <citation type="submission" date="2017-11" db="EMBL/GenBank/DDBJ databases">
        <title>Complete genome sequence of Serratia sp. ATCC 39006 LacA.</title>
        <authorList>
            <person name="Hampton H.G."/>
            <person name="Jackson S.A."/>
            <person name="Jauregui R."/>
            <person name="Poulter G.T.M."/>
            <person name="Salmond G.P.C."/>
            <person name="Fineran P.C."/>
        </authorList>
    </citation>
    <scope>NUCLEOTIDE SEQUENCE [LARGE SCALE GENOMIC DNA]</scope>
    <source>
        <strain evidence="3 6">ATCC 39006</strain>
    </source>
</reference>
<dbReference type="Gene3D" id="3.40.190.10">
    <property type="entry name" value="Periplasmic binding protein-like II"/>
    <property type="match status" value="2"/>
</dbReference>
<dbReference type="EMBL" id="CP025084">
    <property type="protein sequence ID" value="AUH03347.1"/>
    <property type="molecule type" value="Genomic_DNA"/>
</dbReference>
<keyword evidence="5" id="KW-1185">Reference proteome</keyword>
<organism evidence="4 5">
    <name type="scientific">Serratia sp. (strain ATCC 39006)</name>
    <name type="common">Prodigiosinella confusarubida</name>
    <dbReference type="NCBI Taxonomy" id="104623"/>
    <lineage>
        <taxon>Bacteria</taxon>
        <taxon>Pseudomonadati</taxon>
        <taxon>Pseudomonadota</taxon>
        <taxon>Gammaproteobacteria</taxon>
        <taxon>Enterobacterales</taxon>
        <taxon>Pectobacteriaceae</taxon>
        <taxon>Prodigiosinella</taxon>
    </lineage>
</organism>
<accession>A0A2I5T389</accession>
<dbReference type="InterPro" id="IPR015168">
    <property type="entry name" value="SsuA/THI5"/>
</dbReference>
<gene>
    <name evidence="3" type="ORF">CWC46_03895</name>
    <name evidence="4" type="ORF">Ser39006_003895</name>
</gene>
<proteinExistence type="predicted"/>
<dbReference type="Proteomes" id="UP000233778">
    <property type="component" value="Chromosome"/>
</dbReference>
<dbReference type="OrthoDB" id="5348911at2"/>
<evidence type="ECO:0000259" key="2">
    <source>
        <dbReference type="Pfam" id="PF09084"/>
    </source>
</evidence>
<dbReference type="PANTHER" id="PTHR31528">
    <property type="entry name" value="4-AMINO-5-HYDROXYMETHYL-2-METHYLPYRIMIDINE PHOSPHATE SYNTHASE THI11-RELATED"/>
    <property type="match status" value="1"/>
</dbReference>
<dbReference type="SUPFAM" id="SSF53850">
    <property type="entry name" value="Periplasmic binding protein-like II"/>
    <property type="match status" value="1"/>
</dbReference>
<dbReference type="PANTHER" id="PTHR31528:SF3">
    <property type="entry name" value="THIAMINE BIOSYNTHESIS PROTEIN HI_0357-RELATED"/>
    <property type="match status" value="1"/>
</dbReference>
<dbReference type="GO" id="GO:0009228">
    <property type="term" value="P:thiamine biosynthetic process"/>
    <property type="evidence" value="ECO:0007669"/>
    <property type="project" value="InterPro"/>
</dbReference>
<dbReference type="Pfam" id="PF09084">
    <property type="entry name" value="NMT1"/>
    <property type="match status" value="1"/>
</dbReference>
<dbReference type="KEGG" id="serq:CWC46_03895"/>
<dbReference type="KEGG" id="sera:Ser39006_003895"/>
<reference evidence="4" key="2">
    <citation type="submission" date="2013-09" db="EMBL/GenBank/DDBJ databases">
        <authorList>
            <person name="Wang G."/>
            <person name="Yang Y."/>
            <person name="Su Y."/>
        </authorList>
    </citation>
    <scope>NUCLEOTIDE SEQUENCE</scope>
    <source>
        <strain evidence="4">ATCC 39006</strain>
    </source>
</reference>
<feature type="domain" description="SsuA/THI5-like" evidence="2">
    <location>
        <begin position="34"/>
        <end position="245"/>
    </location>
</feature>
<evidence type="ECO:0000313" key="6">
    <source>
        <dbReference type="Proteomes" id="UP000233778"/>
    </source>
</evidence>
<sequence length="312" mass="34627">MLKKTVISSLFGLLMATSVHAQEKVTVLLDWFINADHASLFVADQIGAFKAEGLEVEFVPPADPSTPSRLVAAKQGDIAISYQPQLYMYADQGLPLVRVGTIINTPLNTLAVLSSSGIHSMADLKGKKIGYSVSGIEEATLNSMLKQGKLTLKDVTLINVNFQLVSALMSKNVDAVLGGFRNIEAPEIRELGVEPILFNVEDYGVPAYDELIVLVNKDSVGDPKIKKFMIALKKGTEYLRMHPQETWAVFAKRHPDLNNKLNKIAWMATVPYFAKDPMKLDVERYRSYGHFLFENKLINKELPVGDYAVELK</sequence>
<feature type="signal peptide" evidence="1">
    <location>
        <begin position="1"/>
        <end position="21"/>
    </location>
</feature>
<name>A0A2I5T389_SERS3</name>
<reference evidence="4" key="4">
    <citation type="submission" date="2017-11" db="EMBL/GenBank/DDBJ databases">
        <title>Complete genome sequence of Serratia sp. ATCC 39006.</title>
        <authorList>
            <person name="Hampton H.G."/>
            <person name="Jackson S.A."/>
            <person name="Jauregui R."/>
            <person name="Poulter G.T.M."/>
            <person name="Salmond G.P.C."/>
            <person name="Fineran P.C."/>
        </authorList>
    </citation>
    <scope>NUCLEOTIDE SEQUENCE</scope>
    <source>
        <strain evidence="4">ATCC 39006</strain>
    </source>
</reference>